<dbReference type="eggNOG" id="ENOG502QRZZ">
    <property type="taxonomic scope" value="Eukaryota"/>
</dbReference>
<dbReference type="Gene3D" id="1.20.58.1040">
    <property type="match status" value="1"/>
</dbReference>
<dbReference type="PANTHER" id="PTHR31468:SF10">
    <property type="entry name" value="1,3-BETA-GLUCANOSYLTRANSFERASE GAS2"/>
    <property type="match status" value="1"/>
</dbReference>
<proteinExistence type="inferred from homology"/>
<feature type="compositionally biased region" description="Polar residues" evidence="8">
    <location>
        <begin position="510"/>
        <end position="525"/>
    </location>
</feature>
<comment type="subcellular location">
    <subcellularLocation>
        <location evidence="7">Cell membrane</location>
        <topology evidence="7">Lipid-anchor</topology>
        <topology evidence="7">GPI-anchor</topology>
    </subcellularLocation>
    <subcellularLocation>
        <location evidence="1">Membrane</location>
        <topology evidence="1">Lipid-anchor</topology>
        <topology evidence="1">GPI-anchor</topology>
    </subcellularLocation>
</comment>
<feature type="chain" id="PRO_5005133088" description="1,3-beta-glucanosyltransferase" evidence="7">
    <location>
        <begin position="19"/>
        <end position="567"/>
    </location>
</feature>
<dbReference type="GO" id="GO:0031505">
    <property type="term" value="P:fungal-type cell wall organization"/>
    <property type="evidence" value="ECO:0007669"/>
    <property type="project" value="UniProtKB-ARBA"/>
</dbReference>
<dbReference type="SMART" id="SM00768">
    <property type="entry name" value="X8"/>
    <property type="match status" value="1"/>
</dbReference>
<evidence type="ECO:0000256" key="5">
    <source>
        <dbReference type="ARBA" id="ARBA00023157"/>
    </source>
</evidence>
<dbReference type="Gene3D" id="3.20.20.80">
    <property type="entry name" value="Glycosidases"/>
    <property type="match status" value="1"/>
</dbReference>
<dbReference type="Pfam" id="PF03198">
    <property type="entry name" value="Glyco_hydro_72"/>
    <property type="match status" value="1"/>
</dbReference>
<keyword evidence="6" id="KW-0325">Glycoprotein</keyword>
<evidence type="ECO:0000259" key="9">
    <source>
        <dbReference type="SMART" id="SM00768"/>
    </source>
</evidence>
<evidence type="ECO:0000313" key="10">
    <source>
        <dbReference type="EMBL" id="CCE82148.1"/>
    </source>
</evidence>
<keyword evidence="3 7" id="KW-0336">GPI-anchor</keyword>
<dbReference type="PANTHER" id="PTHR31468">
    <property type="entry name" value="1,3-BETA-GLUCANOSYLTRANSFERASE GAS1"/>
    <property type="match status" value="1"/>
</dbReference>
<evidence type="ECO:0000256" key="6">
    <source>
        <dbReference type="ARBA" id="ARBA00023180"/>
    </source>
</evidence>
<accession>G8YG49</accession>
<dbReference type="OrthoDB" id="421038at2759"/>
<dbReference type="InterPro" id="IPR004886">
    <property type="entry name" value="Glucanosyltransferase"/>
</dbReference>
<feature type="region of interest" description="Disordered" evidence="8">
    <location>
        <begin position="509"/>
        <end position="533"/>
    </location>
</feature>
<comment type="function">
    <text evidence="7">Splits internally a 1,3-beta-glucan molecule and transfers the newly generated reducing end (the donor) to the non-reducing end of another 1,3-beta-glucan molecule (the acceptor) forming a 1,3-beta linkage, resulting in the elongation of 1,3-beta-glucan chains in the cell wall.</text>
</comment>
<comment type="similarity">
    <text evidence="2 7">Belongs to the glycosyl hydrolase 72 family.</text>
</comment>
<dbReference type="EMBL" id="FO082051">
    <property type="protein sequence ID" value="CCE82148.1"/>
    <property type="molecule type" value="Genomic_DNA"/>
</dbReference>
<dbReference type="AlphaFoldDB" id="G8YG49"/>
<feature type="domain" description="X8" evidence="9">
    <location>
        <begin position="395"/>
        <end position="492"/>
    </location>
</feature>
<keyword evidence="7" id="KW-0808">Transferase</keyword>
<dbReference type="GO" id="GO:0005886">
    <property type="term" value="C:plasma membrane"/>
    <property type="evidence" value="ECO:0007669"/>
    <property type="project" value="UniProtKB-SubCell"/>
</dbReference>
<evidence type="ECO:0000256" key="4">
    <source>
        <dbReference type="ARBA" id="ARBA00022729"/>
    </source>
</evidence>
<dbReference type="GO" id="GO:1903561">
    <property type="term" value="C:extracellular vesicle"/>
    <property type="evidence" value="ECO:0007669"/>
    <property type="project" value="UniProtKB-ARBA"/>
</dbReference>
<dbReference type="STRING" id="559304.G8YG49"/>
<dbReference type="EC" id="2.4.1.-" evidence="7"/>
<dbReference type="GO" id="GO:0071970">
    <property type="term" value="P:fungal-type cell wall (1-&gt;3)-beta-D-glucan biosynthetic process"/>
    <property type="evidence" value="ECO:0007669"/>
    <property type="project" value="TreeGrafter"/>
</dbReference>
<keyword evidence="4 7" id="KW-0732">Signal</keyword>
<name>G8YG49_PICSO</name>
<keyword evidence="7" id="KW-0449">Lipoprotein</keyword>
<evidence type="ECO:0000256" key="3">
    <source>
        <dbReference type="ARBA" id="ARBA00022622"/>
    </source>
</evidence>
<evidence type="ECO:0000256" key="7">
    <source>
        <dbReference type="RuleBase" id="RU361209"/>
    </source>
</evidence>
<evidence type="ECO:0000256" key="8">
    <source>
        <dbReference type="SAM" id="MobiDB-lite"/>
    </source>
</evidence>
<dbReference type="FunCoup" id="G8YG49">
    <property type="interactions" value="78"/>
</dbReference>
<dbReference type="OMA" id="ICLRDIP"/>
<dbReference type="InterPro" id="IPR012946">
    <property type="entry name" value="X8"/>
</dbReference>
<dbReference type="GO" id="GO:0042124">
    <property type="term" value="F:1,3-beta-glucanosyltransferase activity"/>
    <property type="evidence" value="ECO:0007669"/>
    <property type="project" value="TreeGrafter"/>
</dbReference>
<dbReference type="InterPro" id="IPR017853">
    <property type="entry name" value="GH"/>
</dbReference>
<organism evidence="10 11">
    <name type="scientific">Pichia sorbitophila (strain ATCC MYA-4447 / BCRC 22081 / CBS 7064 / NBRC 10061 / NRRL Y-12695)</name>
    <name type="common">Hybrid yeast</name>
    <dbReference type="NCBI Taxonomy" id="559304"/>
    <lineage>
        <taxon>Eukaryota</taxon>
        <taxon>Fungi</taxon>
        <taxon>Dikarya</taxon>
        <taxon>Ascomycota</taxon>
        <taxon>Saccharomycotina</taxon>
        <taxon>Pichiomycetes</taxon>
        <taxon>Debaryomycetaceae</taxon>
        <taxon>Millerozyma</taxon>
    </lineage>
</organism>
<dbReference type="GO" id="GO:0030445">
    <property type="term" value="C:yeast-form cell wall"/>
    <property type="evidence" value="ECO:0007669"/>
    <property type="project" value="UniProtKB-ARBA"/>
</dbReference>
<keyword evidence="5" id="KW-1015">Disulfide bond</keyword>
<keyword evidence="7" id="KW-0472">Membrane</keyword>
<keyword evidence="11" id="KW-1185">Reference proteome</keyword>
<dbReference type="FunFam" id="3.20.20.80:FF:000038">
    <property type="entry name" value="1,3-beta-glucanosyltransferase"/>
    <property type="match status" value="1"/>
</dbReference>
<dbReference type="SUPFAM" id="SSF51445">
    <property type="entry name" value="(Trans)glycosidases"/>
    <property type="match status" value="1"/>
</dbReference>
<gene>
    <name evidence="10" type="primary">Piso0_002847</name>
    <name evidence="10" type="ORF">GNLVRS01_PISO0I19126g</name>
</gene>
<sequence length="567" mass="63573">MKPFKAVLAALFVNGVISYEVNNVQSSAKKARTPPITVQGNKFFYSDTGDQFFLRGIAYQPLRKEGEVYDRTLENAYLDPLANSTTCLRDLEYFQDLNINLVRVYHIDPSANHDVCMKAFSDAGVYVLADLSEPDLSINRDDPSWDTELFDRYKAVIDSLHKYNNILGFFAGNEVTTSKKNTNASPFVRAAVRDIKDYIRTKNYRKIPIGYATNDDAETRSSLSNYFVCGSNRTVNSIDFLGVNMYEWCGYSSYTTSGYRERTLEFKDYPVPVFFSEYGCNNVSPRPFTEVEALYGPTMSRVWSGGIAYSYFEGVNHYGIVQENFDGTVTKLIDYDHLKRRLNRAKPVGINAKSIATIENNDAVACQAQNDLWQATSVLPRTPDSGKCECLQSTLSCIVTPYKSLNEYDLLNEVCTQVDCSLIKSDASSGEYGKFSDCSARQRLSFAINQYYIQNERNPSSCDLGGSAVLIGNNDNLDLAEVLSSDGRTCKEAIGDILEYNTVKQAAPAKSNTTLPKSSDNSGKTLHSEKKNKTKLKSQAITIRLDKSTIYHQLRICFVLMCFAVIF</sequence>
<dbReference type="InParanoid" id="G8YG49"/>
<evidence type="ECO:0000256" key="2">
    <source>
        <dbReference type="ARBA" id="ARBA00007528"/>
    </source>
</evidence>
<reference evidence="10 11" key="1">
    <citation type="journal article" date="2012" name="G3 (Bethesda)">
        <title>Pichia sorbitophila, an interspecies yeast hybrid reveals early steps of genome resolution following polyploidization.</title>
        <authorList>
            <person name="Leh Louis V."/>
            <person name="Despons L."/>
            <person name="Friedrich A."/>
            <person name="Martin T."/>
            <person name="Durrens P."/>
            <person name="Casaregola S."/>
            <person name="Neuveglise C."/>
            <person name="Fairhead C."/>
            <person name="Marck C."/>
            <person name="Cruz J.A."/>
            <person name="Straub M.L."/>
            <person name="Kugler V."/>
            <person name="Sacerdot C."/>
            <person name="Uzunov Z."/>
            <person name="Thierry A."/>
            <person name="Weiss S."/>
            <person name="Bleykasten C."/>
            <person name="De Montigny J."/>
            <person name="Jacques N."/>
            <person name="Jung P."/>
            <person name="Lemaire M."/>
            <person name="Mallet S."/>
            <person name="Morel G."/>
            <person name="Richard G.F."/>
            <person name="Sarkar A."/>
            <person name="Savel G."/>
            <person name="Schacherer J."/>
            <person name="Seret M.L."/>
            <person name="Talla E."/>
            <person name="Samson G."/>
            <person name="Jubin C."/>
            <person name="Poulain J."/>
            <person name="Vacherie B."/>
            <person name="Barbe V."/>
            <person name="Pelletier E."/>
            <person name="Sherman D.J."/>
            <person name="Westhof E."/>
            <person name="Weissenbach J."/>
            <person name="Baret P.V."/>
            <person name="Wincker P."/>
            <person name="Gaillardin C."/>
            <person name="Dujon B."/>
            <person name="Souciet J.L."/>
        </authorList>
    </citation>
    <scope>NUCLEOTIDE SEQUENCE [LARGE SCALE GENOMIC DNA]</scope>
    <source>
        <strain evidence="11">ATCC MYA-4447 / BCRC 22081 / CBS 7064 / NBRC 10061 / NRRL Y-12695</strain>
    </source>
</reference>
<dbReference type="Proteomes" id="UP000005222">
    <property type="component" value="Chromosome I"/>
</dbReference>
<dbReference type="Pfam" id="PF07983">
    <property type="entry name" value="X8"/>
    <property type="match status" value="1"/>
</dbReference>
<evidence type="ECO:0000256" key="1">
    <source>
        <dbReference type="ARBA" id="ARBA00004589"/>
    </source>
</evidence>
<dbReference type="HOGENOM" id="CLU_021855_2_0_1"/>
<protein>
    <recommendedName>
        <fullName evidence="7">1,3-beta-glucanosyltransferase</fullName>
        <ecNumber evidence="7">2.4.1.-</ecNumber>
    </recommendedName>
</protein>
<feature type="signal peptide" evidence="7">
    <location>
        <begin position="1"/>
        <end position="18"/>
    </location>
</feature>
<evidence type="ECO:0000313" key="11">
    <source>
        <dbReference type="Proteomes" id="UP000005222"/>
    </source>
</evidence>
<dbReference type="GO" id="GO:0098552">
    <property type="term" value="C:side of membrane"/>
    <property type="evidence" value="ECO:0007669"/>
    <property type="project" value="UniProtKB-KW"/>
</dbReference>